<dbReference type="InterPro" id="IPR036527">
    <property type="entry name" value="SCP2_sterol-bd_dom_sf"/>
</dbReference>
<evidence type="ECO:0000313" key="5">
    <source>
        <dbReference type="Proteomes" id="UP001156398"/>
    </source>
</evidence>
<protein>
    <submittedName>
        <fullName evidence="4">Maleylpyruvate isomerase family mycothiol-dependent enzyme</fullName>
    </submittedName>
</protein>
<evidence type="ECO:0000256" key="1">
    <source>
        <dbReference type="SAM" id="MobiDB-lite"/>
    </source>
</evidence>
<evidence type="ECO:0000259" key="3">
    <source>
        <dbReference type="Pfam" id="PF11716"/>
    </source>
</evidence>
<gene>
    <name evidence="4" type="ORF">POF43_010605</name>
</gene>
<reference evidence="4 5" key="1">
    <citation type="submission" date="2023-05" db="EMBL/GenBank/DDBJ databases">
        <title>Streptantibioticus silvisoli sp. nov., acidotolerant actinomycetes 1 from pine litter.</title>
        <authorList>
            <person name="Swiecimska M."/>
            <person name="Golinska P."/>
            <person name="Sangal V."/>
            <person name="Wachnowicz B."/>
            <person name="Goodfellow M."/>
        </authorList>
    </citation>
    <scope>NUCLEOTIDE SEQUENCE [LARGE SCALE GENOMIC DNA]</scope>
    <source>
        <strain evidence="4 5">SL54</strain>
    </source>
</reference>
<dbReference type="InterPro" id="IPR034660">
    <property type="entry name" value="DinB/YfiT-like"/>
</dbReference>
<dbReference type="Pfam" id="PF07398">
    <property type="entry name" value="MDMPI_C"/>
    <property type="match status" value="1"/>
</dbReference>
<organism evidence="4 5">
    <name type="scientific">Streptantibioticus silvisoli</name>
    <dbReference type="NCBI Taxonomy" id="2705255"/>
    <lineage>
        <taxon>Bacteria</taxon>
        <taxon>Bacillati</taxon>
        <taxon>Actinomycetota</taxon>
        <taxon>Actinomycetes</taxon>
        <taxon>Kitasatosporales</taxon>
        <taxon>Streptomycetaceae</taxon>
        <taxon>Streptantibioticus</taxon>
    </lineage>
</organism>
<dbReference type="InterPro" id="IPR010872">
    <property type="entry name" value="MDMPI_C-term_domain"/>
</dbReference>
<accession>A0ABT6W0C7</accession>
<dbReference type="InterPro" id="IPR017517">
    <property type="entry name" value="Maleyloyr_isom"/>
</dbReference>
<dbReference type="NCBIfam" id="TIGR03083">
    <property type="entry name" value="maleylpyruvate isomerase family mycothiol-dependent enzyme"/>
    <property type="match status" value="1"/>
</dbReference>
<proteinExistence type="predicted"/>
<dbReference type="GO" id="GO:0016853">
    <property type="term" value="F:isomerase activity"/>
    <property type="evidence" value="ECO:0007669"/>
    <property type="project" value="UniProtKB-KW"/>
</dbReference>
<evidence type="ECO:0000313" key="4">
    <source>
        <dbReference type="EMBL" id="MDI5963153.1"/>
    </source>
</evidence>
<dbReference type="SUPFAM" id="SSF55718">
    <property type="entry name" value="SCP-like"/>
    <property type="match status" value="1"/>
</dbReference>
<dbReference type="SUPFAM" id="SSF109854">
    <property type="entry name" value="DinB/YfiT-like putative metalloenzymes"/>
    <property type="match status" value="1"/>
</dbReference>
<evidence type="ECO:0000259" key="2">
    <source>
        <dbReference type="Pfam" id="PF07398"/>
    </source>
</evidence>
<keyword evidence="4" id="KW-0413">Isomerase</keyword>
<dbReference type="Gene3D" id="3.30.1050.20">
    <property type="match status" value="1"/>
</dbReference>
<feature type="domain" description="MDMPI C-terminal" evidence="2">
    <location>
        <begin position="171"/>
        <end position="242"/>
    </location>
</feature>
<dbReference type="RefSeq" id="WP_271324971.1">
    <property type="nucleotide sequence ID" value="NZ_JAAGKO020000011.1"/>
</dbReference>
<dbReference type="InterPro" id="IPR024344">
    <property type="entry name" value="MDMPI_metal-binding"/>
</dbReference>
<dbReference type="Gene3D" id="1.20.120.450">
    <property type="entry name" value="dinb family like domain"/>
    <property type="match status" value="1"/>
</dbReference>
<feature type="region of interest" description="Disordered" evidence="1">
    <location>
        <begin position="1"/>
        <end position="23"/>
    </location>
</feature>
<keyword evidence="5" id="KW-1185">Reference proteome</keyword>
<dbReference type="Proteomes" id="UP001156398">
    <property type="component" value="Unassembled WGS sequence"/>
</dbReference>
<comment type="caution">
    <text evidence="4">The sequence shown here is derived from an EMBL/GenBank/DDBJ whole genome shotgun (WGS) entry which is preliminary data.</text>
</comment>
<sequence>MNDDPNDIPEAPVSPQRPDPVNDAAAVREATARLLEEAAALGPAAVAEPSRLPGWTRGHVLTHLARNADALVNLLTWARTGEETPMYDDADARDREIETGAGRPLAEQLADLRAAADRFDAAAGALPPQAWATQVSLRGGAVLPAAAIPGRRLTEIQLHRVDLDAGSGFADLPAEWVDRELDHVLDRLTGQEGVAAVRLHDTGSGETWVIGAADRAEVTVAGTAAALLAWVTGRGDGHDLVADPALPLPVLPPLG</sequence>
<name>A0ABT6W0C7_9ACTN</name>
<feature type="domain" description="Mycothiol-dependent maleylpyruvate isomerase metal-binding" evidence="3">
    <location>
        <begin position="27"/>
        <end position="163"/>
    </location>
</feature>
<dbReference type="EMBL" id="JAAGKO020000011">
    <property type="protein sequence ID" value="MDI5963153.1"/>
    <property type="molecule type" value="Genomic_DNA"/>
</dbReference>
<dbReference type="Pfam" id="PF11716">
    <property type="entry name" value="MDMPI_N"/>
    <property type="match status" value="1"/>
</dbReference>